<keyword evidence="2 3" id="KW-0175">Coiled coil</keyword>
<feature type="domain" description="Multidrug resistance protein MdtA-like barrel-sandwich hybrid" evidence="6">
    <location>
        <begin position="82"/>
        <end position="272"/>
    </location>
</feature>
<dbReference type="Proteomes" id="UP000095350">
    <property type="component" value="Unassembled WGS sequence"/>
</dbReference>
<dbReference type="OrthoDB" id="1653022at2"/>
<evidence type="ECO:0000259" key="6">
    <source>
        <dbReference type="Pfam" id="PF25917"/>
    </source>
</evidence>
<evidence type="ECO:0000256" key="3">
    <source>
        <dbReference type="SAM" id="Coils"/>
    </source>
</evidence>
<accession>A0A173QWZ6</accession>
<evidence type="ECO:0000313" key="15">
    <source>
        <dbReference type="Proteomes" id="UP000284051"/>
    </source>
</evidence>
<evidence type="ECO:0000313" key="9">
    <source>
        <dbReference type="EMBL" id="MTR83720.1"/>
    </source>
</evidence>
<reference evidence="8 13" key="1">
    <citation type="submission" date="2015-09" db="EMBL/GenBank/DDBJ databases">
        <authorList>
            <consortium name="Pathogen Informatics"/>
        </authorList>
    </citation>
    <scope>NUCLEOTIDE SEQUENCE [LARGE SCALE GENOMIC DNA]</scope>
    <source>
        <strain evidence="8 13">2789STDY5834960</strain>
    </source>
</reference>
<evidence type="ECO:0000256" key="1">
    <source>
        <dbReference type="ARBA" id="ARBA00004196"/>
    </source>
</evidence>
<dbReference type="InterPro" id="IPR058636">
    <property type="entry name" value="Beta-barrel_YknX"/>
</dbReference>
<reference evidence="10 17" key="4">
    <citation type="submission" date="2019-10" db="EMBL/GenBank/DDBJ databases">
        <title>Roseburia spp. ameliorate alcoholic fatty liver via restoration of gut barrier function.</title>
        <authorList>
            <person name="Seo B."/>
            <person name="Ko G."/>
        </authorList>
    </citation>
    <scope>NUCLEOTIDE SEQUENCE [LARGE SCALE GENOMIC DNA]</scope>
    <source>
        <strain evidence="10 17">SNUG30017</strain>
    </source>
</reference>
<feature type="domain" description="YknX-like beta-barrel" evidence="7">
    <location>
        <begin position="279"/>
        <end position="354"/>
    </location>
</feature>
<comment type="subcellular location">
    <subcellularLocation>
        <location evidence="1">Cell envelope</location>
    </subcellularLocation>
</comment>
<dbReference type="InterPro" id="IPR058625">
    <property type="entry name" value="MdtA-like_BSH"/>
</dbReference>
<evidence type="ECO:0000256" key="5">
    <source>
        <dbReference type="SAM" id="Phobius"/>
    </source>
</evidence>
<sequence length="472" mass="50165">MGDKTKPKKGKKKVVIIVLVVLVVVAAIIGSSVKKMTSQVATAVNTVEVEPVQKRDLSDTISLKGTVSGITKNNATSKALAEITAVNVQVGDIVKEGDVLCTLDSSTIQDQIADLEKNMSDTNATDSINSQQTAETVSRAKEDQQTQLAAAQKAIDDAKDAYNAQSIMWDKSEDKSDAEFQSLLAAQKAVTTAEEDYQKVLETTNRTIEDAQRAVELDKYKGSDSSSKDKLTDLKEQLEDCNITAPCGGVVTAVNVSVGDVNADSKTPLVTIEDTSSLKMVATVEEADILKIEEGMKATVTADAMGDETINGTVTRVVRVKGQSTGSDGQTTSGGYSVEISLDNKELLVGMEVKAKVMIKEKGEVLAIPYDLVKTDDDGNTYVLVAEANADGSATAVKKNITVGEEVDYYTEVTGGDLAEGDKLIYDYSGTVTEGQQFTPEQMYSEQDMGTGASTDETSDAEGMSTSVEGNE</sequence>
<evidence type="ECO:0000259" key="7">
    <source>
        <dbReference type="Pfam" id="PF25990"/>
    </source>
</evidence>
<evidence type="ECO:0000313" key="16">
    <source>
        <dbReference type="Proteomes" id="UP000478483"/>
    </source>
</evidence>
<dbReference type="InterPro" id="IPR050465">
    <property type="entry name" value="UPF0194_transport"/>
</dbReference>
<dbReference type="Gene3D" id="2.40.420.20">
    <property type="match status" value="1"/>
</dbReference>
<evidence type="ECO:0000256" key="4">
    <source>
        <dbReference type="SAM" id="MobiDB-lite"/>
    </source>
</evidence>
<dbReference type="RefSeq" id="WP_015560046.1">
    <property type="nucleotide sequence ID" value="NZ_CABIYH010000001.1"/>
</dbReference>
<dbReference type="Proteomes" id="UP000478483">
    <property type="component" value="Unassembled WGS sequence"/>
</dbReference>
<dbReference type="PANTHER" id="PTHR32347">
    <property type="entry name" value="EFFLUX SYSTEM COMPONENT YKNX-RELATED"/>
    <property type="match status" value="1"/>
</dbReference>
<feature type="coiled-coil region" evidence="3">
    <location>
        <begin position="134"/>
        <end position="161"/>
    </location>
</feature>
<evidence type="ECO:0000313" key="12">
    <source>
        <dbReference type="EMBL" id="RHG25338.1"/>
    </source>
</evidence>
<dbReference type="Proteomes" id="UP000283513">
    <property type="component" value="Unassembled WGS sequence"/>
</dbReference>
<keyword evidence="5" id="KW-1133">Transmembrane helix</keyword>
<feature type="transmembrane region" description="Helical" evidence="5">
    <location>
        <begin position="14"/>
        <end position="33"/>
    </location>
</feature>
<evidence type="ECO:0000313" key="17">
    <source>
        <dbReference type="Proteomes" id="UP000479531"/>
    </source>
</evidence>
<dbReference type="EMBL" id="QRID01000026">
    <property type="protein sequence ID" value="RHG25338.1"/>
    <property type="molecule type" value="Genomic_DNA"/>
</dbReference>
<dbReference type="Proteomes" id="UP000284051">
    <property type="component" value="Unassembled WGS sequence"/>
</dbReference>
<evidence type="ECO:0000313" key="11">
    <source>
        <dbReference type="EMBL" id="RHC17828.1"/>
    </source>
</evidence>
<keyword evidence="5" id="KW-0472">Membrane</keyword>
<dbReference type="EMBL" id="WNAJ01000001">
    <property type="protein sequence ID" value="MTR83720.1"/>
    <property type="molecule type" value="Genomic_DNA"/>
</dbReference>
<evidence type="ECO:0000313" key="10">
    <source>
        <dbReference type="EMBL" id="MVQ44277.1"/>
    </source>
</evidence>
<dbReference type="PANTHER" id="PTHR32347:SF14">
    <property type="entry name" value="EFFLUX SYSTEM COMPONENT YKNX-RELATED"/>
    <property type="match status" value="1"/>
</dbReference>
<dbReference type="Pfam" id="PF25990">
    <property type="entry name" value="Beta-barrel_YknX"/>
    <property type="match status" value="1"/>
</dbReference>
<dbReference type="EMBL" id="QSHO01000005">
    <property type="protein sequence ID" value="RHC17828.1"/>
    <property type="molecule type" value="Genomic_DNA"/>
</dbReference>
<dbReference type="EMBL" id="WGGT01000001">
    <property type="protein sequence ID" value="MVQ44277.1"/>
    <property type="molecule type" value="Genomic_DNA"/>
</dbReference>
<dbReference type="AlphaFoldDB" id="A0A173QWZ6"/>
<gene>
    <name evidence="8" type="primary">czcB</name>
    <name evidence="12" type="ORF">DW264_17435</name>
    <name evidence="11" type="ORF">DW856_06695</name>
    <name evidence="8" type="ORF">ERS852572_00030</name>
    <name evidence="10" type="ORF">GCK47_00765</name>
    <name evidence="9" type="ORF">GMD50_01375</name>
</gene>
<keyword evidence="5" id="KW-0812">Transmembrane</keyword>
<dbReference type="EMBL" id="CYXZ01000001">
    <property type="protein sequence ID" value="CUM70026.1"/>
    <property type="molecule type" value="Genomic_DNA"/>
</dbReference>
<dbReference type="PaxDb" id="166486-ERS852572_00030"/>
<dbReference type="STRING" id="166486.ERS852572_00030"/>
<dbReference type="Pfam" id="PF25917">
    <property type="entry name" value="BSH_RND"/>
    <property type="match status" value="1"/>
</dbReference>
<feature type="region of interest" description="Disordered" evidence="4">
    <location>
        <begin position="444"/>
        <end position="472"/>
    </location>
</feature>
<dbReference type="SUPFAM" id="SSF111369">
    <property type="entry name" value="HlyD-like secretion proteins"/>
    <property type="match status" value="1"/>
</dbReference>
<reference evidence="14 15" key="2">
    <citation type="submission" date="2018-08" db="EMBL/GenBank/DDBJ databases">
        <title>A genome reference for cultivated species of the human gut microbiota.</title>
        <authorList>
            <person name="Zou Y."/>
            <person name="Xue W."/>
            <person name="Luo G."/>
        </authorList>
    </citation>
    <scope>NUCLEOTIDE SEQUENCE [LARGE SCALE GENOMIC DNA]</scope>
    <source>
        <strain evidence="12 15">AM22-21LB</strain>
        <strain evidence="11 14">AM37-1AC</strain>
    </source>
</reference>
<evidence type="ECO:0000313" key="13">
    <source>
        <dbReference type="Proteomes" id="UP000095350"/>
    </source>
</evidence>
<reference evidence="9 16" key="3">
    <citation type="journal article" date="2019" name="Nat. Med.">
        <title>A library of human gut bacterial isolates paired with longitudinal multiomics data enables mechanistic microbiome research.</title>
        <authorList>
            <person name="Poyet M."/>
            <person name="Groussin M."/>
            <person name="Gibbons S.M."/>
            <person name="Avila-Pacheco J."/>
            <person name="Jiang X."/>
            <person name="Kearney S.M."/>
            <person name="Perrotta A.R."/>
            <person name="Berdy B."/>
            <person name="Zhao S."/>
            <person name="Lieberman T.D."/>
            <person name="Swanson P.K."/>
            <person name="Smith M."/>
            <person name="Roesemann S."/>
            <person name="Alexander J.E."/>
            <person name="Rich S.A."/>
            <person name="Livny J."/>
            <person name="Vlamakis H."/>
            <person name="Clish C."/>
            <person name="Bullock K."/>
            <person name="Deik A."/>
            <person name="Scott J."/>
            <person name="Pierce K.A."/>
            <person name="Xavier R.J."/>
            <person name="Alm E.J."/>
        </authorList>
    </citation>
    <scope>NUCLEOTIDE SEQUENCE [LARGE SCALE GENOMIC DNA]</scope>
    <source>
        <strain evidence="9 16">BIOML-A1</strain>
    </source>
</reference>
<evidence type="ECO:0000256" key="2">
    <source>
        <dbReference type="ARBA" id="ARBA00023054"/>
    </source>
</evidence>
<dbReference type="Gene3D" id="2.40.30.170">
    <property type="match status" value="1"/>
</dbReference>
<dbReference type="GO" id="GO:0030313">
    <property type="term" value="C:cell envelope"/>
    <property type="evidence" value="ECO:0007669"/>
    <property type="project" value="UniProtKB-SubCell"/>
</dbReference>
<name>A0A173QWZ6_9FIRM</name>
<protein>
    <submittedName>
        <fullName evidence="8">Cation efflux system protein CzcB</fullName>
    </submittedName>
    <submittedName>
        <fullName evidence="9">HlyD family efflux transporter periplasmic adaptor subunit</fullName>
    </submittedName>
</protein>
<dbReference type="Gene3D" id="1.10.287.470">
    <property type="entry name" value="Helix hairpin bin"/>
    <property type="match status" value="1"/>
</dbReference>
<dbReference type="Gene3D" id="2.40.50.100">
    <property type="match status" value="1"/>
</dbReference>
<evidence type="ECO:0000313" key="8">
    <source>
        <dbReference type="EMBL" id="CUM70026.1"/>
    </source>
</evidence>
<evidence type="ECO:0000313" key="14">
    <source>
        <dbReference type="Proteomes" id="UP000283513"/>
    </source>
</evidence>
<organism evidence="8 13">
    <name type="scientific">Roseburia intestinalis</name>
    <dbReference type="NCBI Taxonomy" id="166486"/>
    <lineage>
        <taxon>Bacteria</taxon>
        <taxon>Bacillati</taxon>
        <taxon>Bacillota</taxon>
        <taxon>Clostridia</taxon>
        <taxon>Lachnospirales</taxon>
        <taxon>Lachnospiraceae</taxon>
        <taxon>Roseburia</taxon>
    </lineage>
</organism>
<dbReference type="Proteomes" id="UP000479531">
    <property type="component" value="Unassembled WGS sequence"/>
</dbReference>
<proteinExistence type="predicted"/>